<feature type="region of interest" description="Disordered" evidence="1">
    <location>
        <begin position="27"/>
        <end position="50"/>
    </location>
</feature>
<keyword evidence="4" id="KW-1185">Reference proteome</keyword>
<feature type="domain" description="Pvc16 N-terminal" evidence="2">
    <location>
        <begin position="48"/>
        <end position="212"/>
    </location>
</feature>
<organism evidence="3 4">
    <name type="scientific">Sorangium atrum</name>
    <dbReference type="NCBI Taxonomy" id="2995308"/>
    <lineage>
        <taxon>Bacteria</taxon>
        <taxon>Pseudomonadati</taxon>
        <taxon>Myxococcota</taxon>
        <taxon>Polyangia</taxon>
        <taxon>Polyangiales</taxon>
        <taxon>Polyangiaceae</taxon>
        <taxon>Sorangium</taxon>
    </lineage>
</organism>
<feature type="compositionally biased region" description="Basic and acidic residues" evidence="1">
    <location>
        <begin position="41"/>
        <end position="50"/>
    </location>
</feature>
<dbReference type="RefSeq" id="WP_272092918.1">
    <property type="nucleotide sequence ID" value="NZ_JAQNDK010000001.1"/>
</dbReference>
<dbReference type="Pfam" id="PF14065">
    <property type="entry name" value="Pvc16_N"/>
    <property type="match status" value="1"/>
</dbReference>
<comment type="caution">
    <text evidence="3">The sequence shown here is derived from an EMBL/GenBank/DDBJ whole genome shotgun (WGS) entry which is preliminary data.</text>
</comment>
<dbReference type="EMBL" id="JAQNDK010000001">
    <property type="protein sequence ID" value="MDC0676211.1"/>
    <property type="molecule type" value="Genomic_DNA"/>
</dbReference>
<accession>A0ABT5BPY2</accession>
<evidence type="ECO:0000259" key="2">
    <source>
        <dbReference type="Pfam" id="PF14065"/>
    </source>
</evidence>
<proteinExistence type="predicted"/>
<evidence type="ECO:0000313" key="4">
    <source>
        <dbReference type="Proteomes" id="UP001217485"/>
    </source>
</evidence>
<dbReference type="Proteomes" id="UP001217485">
    <property type="component" value="Unassembled WGS sequence"/>
</dbReference>
<dbReference type="InterPro" id="IPR025351">
    <property type="entry name" value="Pvc16_N"/>
</dbReference>
<feature type="region of interest" description="Disordered" evidence="1">
    <location>
        <begin position="221"/>
        <end position="246"/>
    </location>
</feature>
<evidence type="ECO:0000256" key="1">
    <source>
        <dbReference type="SAM" id="MobiDB-lite"/>
    </source>
</evidence>
<name>A0ABT5BPY2_9BACT</name>
<reference evidence="3 4" key="1">
    <citation type="submission" date="2023-01" db="EMBL/GenBank/DDBJ databases">
        <title>Minimal conservation of predation-associated metabolite biosynthetic gene clusters underscores biosynthetic potential of Myxococcota including descriptions for ten novel species: Archangium lansinium sp. nov., Myxococcus landrumus sp. nov., Nannocystis bai.</title>
        <authorList>
            <person name="Ahearne A."/>
            <person name="Stevens C."/>
            <person name="Dowd S."/>
        </authorList>
    </citation>
    <scope>NUCLEOTIDE SEQUENCE [LARGE SCALE GENOMIC DNA]</scope>
    <source>
        <strain evidence="3 4">WIWO2</strain>
    </source>
</reference>
<sequence>MRDPAGWVLRQVSESLGTLIRENVFLNDPPGPASPIDDDHDSLYHGRRPGDLEDVDRVEVKYHSPSDEPDSGQGRSPLILVYLYRVADNPYLINEPPSIVRTGTGFVRRAAPLAVDLSYMMVPYAQNAENELLLVSKLKRLFSDCPVLEDKSPNGVLFVTGNERLPVLSDAPSMEQIHQIWAGFPNKPYRLSLFYTVTPVRIPRAATEEGALVRKVQSNFRVNSPTEGSPPSPEEWVIDTDPRSPG</sequence>
<protein>
    <submittedName>
        <fullName evidence="3">DUF4255 domain-containing protein</fullName>
    </submittedName>
</protein>
<gene>
    <name evidence="3" type="ORF">POL72_00550</name>
</gene>
<evidence type="ECO:0000313" key="3">
    <source>
        <dbReference type="EMBL" id="MDC0676211.1"/>
    </source>
</evidence>